<gene>
    <name evidence="1" type="ORF">UFOPK1493_01844</name>
</gene>
<dbReference type="AlphaFoldDB" id="A0A6J6DET9"/>
<evidence type="ECO:0000313" key="1">
    <source>
        <dbReference type="EMBL" id="CAB4561856.1"/>
    </source>
</evidence>
<proteinExistence type="predicted"/>
<dbReference type="EMBL" id="CAEZSR010000063">
    <property type="protein sequence ID" value="CAB4561856.1"/>
    <property type="molecule type" value="Genomic_DNA"/>
</dbReference>
<reference evidence="1" key="1">
    <citation type="submission" date="2020-05" db="EMBL/GenBank/DDBJ databases">
        <authorList>
            <person name="Chiriac C."/>
            <person name="Salcher M."/>
            <person name="Ghai R."/>
            <person name="Kavagutti S V."/>
        </authorList>
    </citation>
    <scope>NUCLEOTIDE SEQUENCE</scope>
</reference>
<accession>A0A6J6DET9</accession>
<name>A0A6J6DET9_9ZZZZ</name>
<organism evidence="1">
    <name type="scientific">freshwater metagenome</name>
    <dbReference type="NCBI Taxonomy" id="449393"/>
    <lineage>
        <taxon>unclassified sequences</taxon>
        <taxon>metagenomes</taxon>
        <taxon>ecological metagenomes</taxon>
    </lineage>
</organism>
<sequence>MADLAALRRADAAGLTVGPRRHVVVEQEVLVGLRAQRVEQLVHARHGHGDDVHHLGLAALEQARAVRRRQDADLARQRTQVARAATVDAHALLDDPLADRLLGEAAHRLADLALATGEVPRVVDRAGEGGDRRVGGGVGGGVALGLAGDLDRLGDLRADGVLDGGEDVVAVVVGDRVLHRLDGALGGDHRGDELTLQRDRLLDPGLAGLEATGERGLVDLGCAVGVVLEALRGTTGLDHHDRDVARVELTTGDDELERAGLALFVGRVGDPLAALAVGHADGADRTVERDARDHQRRRGGVDAEHVVRVLHVGTEDREHDLDLVAEAVGERRPQRAVGEAAGEDRVLGGTALTTEERAGHLAGGVGTLLDVDGEREEVRAGAGLLGRVRRGEDGGAAQLGDDGALALLGELAGLERQGLVGPRHGARHSDGVGHASLLSAGRVVSRASTVGAAGDRFPVGRTGAATRALPWWGRRGASVEATDNRSGDPLG</sequence>
<protein>
    <submittedName>
        <fullName evidence="1">Unannotated protein</fullName>
    </submittedName>
</protein>